<reference evidence="3" key="1">
    <citation type="journal article" date="2014" name="Int. J. Syst. Evol. Microbiol.">
        <title>Complete genome sequence of Corynebacterium casei LMG S-19264T (=DSM 44701T), isolated from a smear-ripened cheese.</title>
        <authorList>
            <consortium name="US DOE Joint Genome Institute (JGI-PGF)"/>
            <person name="Walter F."/>
            <person name="Albersmeier A."/>
            <person name="Kalinowski J."/>
            <person name="Ruckert C."/>
        </authorList>
    </citation>
    <scope>NUCLEOTIDE SEQUENCE</scope>
    <source>
        <strain evidence="3">KCTC 12870</strain>
    </source>
</reference>
<protein>
    <recommendedName>
        <fullName evidence="2">Glycosyl transferase family 1 domain-containing protein</fullName>
    </recommendedName>
</protein>
<proteinExistence type="predicted"/>
<dbReference type="Proteomes" id="UP000642829">
    <property type="component" value="Unassembled WGS sequence"/>
</dbReference>
<comment type="caution">
    <text evidence="3">The sequence shown here is derived from an EMBL/GenBank/DDBJ whole genome shotgun (WGS) entry which is preliminary data.</text>
</comment>
<dbReference type="PANTHER" id="PTHR46401">
    <property type="entry name" value="GLYCOSYLTRANSFERASE WBBK-RELATED"/>
    <property type="match status" value="1"/>
</dbReference>
<evidence type="ECO:0000256" key="1">
    <source>
        <dbReference type="ARBA" id="ARBA00022679"/>
    </source>
</evidence>
<keyword evidence="1" id="KW-0808">Transferase</keyword>
<organism evidence="3 4">
    <name type="scientific">Cerasicoccus arenae</name>
    <dbReference type="NCBI Taxonomy" id="424488"/>
    <lineage>
        <taxon>Bacteria</taxon>
        <taxon>Pseudomonadati</taxon>
        <taxon>Verrucomicrobiota</taxon>
        <taxon>Opitutia</taxon>
        <taxon>Puniceicoccales</taxon>
        <taxon>Cerasicoccaceae</taxon>
        <taxon>Cerasicoccus</taxon>
    </lineage>
</organism>
<dbReference type="AlphaFoldDB" id="A0A8J3DHG0"/>
<keyword evidence="4" id="KW-1185">Reference proteome</keyword>
<evidence type="ECO:0000313" key="4">
    <source>
        <dbReference type="Proteomes" id="UP000642829"/>
    </source>
</evidence>
<evidence type="ECO:0000313" key="3">
    <source>
        <dbReference type="EMBL" id="GHC00617.1"/>
    </source>
</evidence>
<gene>
    <name evidence="3" type="ORF">GCM10007047_16300</name>
</gene>
<dbReference type="Gene3D" id="3.40.50.2000">
    <property type="entry name" value="Glycogen Phosphorylase B"/>
    <property type="match status" value="1"/>
</dbReference>
<dbReference type="Pfam" id="PF00534">
    <property type="entry name" value="Glycos_transf_1"/>
    <property type="match status" value="1"/>
</dbReference>
<name>A0A8J3DHG0_9BACT</name>
<feature type="domain" description="Glycosyl transferase family 1" evidence="2">
    <location>
        <begin position="2"/>
        <end position="152"/>
    </location>
</feature>
<dbReference type="SUPFAM" id="SSF53756">
    <property type="entry name" value="UDP-Glycosyltransferase/glycogen phosphorylase"/>
    <property type="match status" value="1"/>
</dbReference>
<reference evidence="3" key="2">
    <citation type="submission" date="2020-09" db="EMBL/GenBank/DDBJ databases">
        <authorList>
            <person name="Sun Q."/>
            <person name="Kim S."/>
        </authorList>
    </citation>
    <scope>NUCLEOTIDE SEQUENCE</scope>
    <source>
        <strain evidence="3">KCTC 12870</strain>
    </source>
</reference>
<evidence type="ECO:0000259" key="2">
    <source>
        <dbReference type="Pfam" id="PF00534"/>
    </source>
</evidence>
<dbReference type="InterPro" id="IPR001296">
    <property type="entry name" value="Glyco_trans_1"/>
</dbReference>
<dbReference type="EMBL" id="BMXG01000008">
    <property type="protein sequence ID" value="GHC00617.1"/>
    <property type="molecule type" value="Genomic_DNA"/>
</dbReference>
<dbReference type="PANTHER" id="PTHR46401:SF2">
    <property type="entry name" value="GLYCOSYLTRANSFERASE WBBK-RELATED"/>
    <property type="match status" value="1"/>
</dbReference>
<sequence>MGTFEGRKNQIALLEAAEKLWADGQQFKLQFIGNLNAETGQHAADKLATLLQAGRPVSWEKGASDEALIEAYRNCDFTIYPSLMEGFGLPVLESIAFGKPCVVAASGALGEVAAEGGCATVSEPSAEQLATVIARLLNNPAEREALTAQARARTFRTWEDFARDTMTAFDELRRA</sequence>
<dbReference type="GO" id="GO:0016757">
    <property type="term" value="F:glycosyltransferase activity"/>
    <property type="evidence" value="ECO:0007669"/>
    <property type="project" value="InterPro"/>
</dbReference>
<accession>A0A8J3DHG0</accession>